<evidence type="ECO:0000259" key="2">
    <source>
        <dbReference type="Pfam" id="PF09084"/>
    </source>
</evidence>
<sequence>MTRAAIWGLLAATLIAGPASAEDKVAFRLNWIAYGFHTPFYLGVERGYYKDEGIDLTIGEGQGSVRAVQTVGAKGDTFGLADGGSVVAGVSKGAPVRAVMAVTNSSPYALSARVDAGIKTLKDFEGKTVASAPGEAGLQLLPALFARNGVDGGKVKILRVEGAGKMVAVAEKKAEGLMAGLDNQSITLPRQGVPLVDFGYAANGVNTVGLTIIANEETLKSNPDLVRRFVKATTRSFQAALKEPEASVKAGQKVKPDMDADLAMAQLKAGIGLMASEATKSLPLGQFALKDWQDTVDLMKQYQDLQTDKAADAFFTNEFAGKSGS</sequence>
<feature type="domain" description="SsuA/THI5-like" evidence="2">
    <location>
        <begin position="37"/>
        <end position="246"/>
    </location>
</feature>
<feature type="signal peptide" evidence="1">
    <location>
        <begin position="1"/>
        <end position="21"/>
    </location>
</feature>
<protein>
    <submittedName>
        <fullName evidence="3">ABC transporter substrate-binding protein</fullName>
    </submittedName>
</protein>
<evidence type="ECO:0000256" key="1">
    <source>
        <dbReference type="SAM" id="SignalP"/>
    </source>
</evidence>
<proteinExistence type="predicted"/>
<gene>
    <name evidence="3" type="ORF">ABEG18_21910</name>
</gene>
<dbReference type="InterPro" id="IPR027939">
    <property type="entry name" value="NMT1/THI5"/>
</dbReference>
<dbReference type="PANTHER" id="PTHR31528">
    <property type="entry name" value="4-AMINO-5-HYDROXYMETHYL-2-METHYLPYRIMIDINE PHOSPHATE SYNTHASE THI11-RELATED"/>
    <property type="match status" value="1"/>
</dbReference>
<dbReference type="EMBL" id="CP157484">
    <property type="protein sequence ID" value="XBO38331.1"/>
    <property type="molecule type" value="Genomic_DNA"/>
</dbReference>
<dbReference type="RefSeq" id="WP_406855170.1">
    <property type="nucleotide sequence ID" value="NZ_CP157484.1"/>
</dbReference>
<accession>A0AAU7JDQ2</accession>
<evidence type="ECO:0000313" key="3">
    <source>
        <dbReference type="EMBL" id="XBO38331.1"/>
    </source>
</evidence>
<feature type="chain" id="PRO_5043873752" evidence="1">
    <location>
        <begin position="22"/>
        <end position="325"/>
    </location>
</feature>
<dbReference type="InterPro" id="IPR015168">
    <property type="entry name" value="SsuA/THI5"/>
</dbReference>
<dbReference type="Gene3D" id="3.40.190.10">
    <property type="entry name" value="Periplasmic binding protein-like II"/>
    <property type="match status" value="2"/>
</dbReference>
<dbReference type="AlphaFoldDB" id="A0AAU7JDQ2"/>
<dbReference type="Pfam" id="PF09084">
    <property type="entry name" value="NMT1"/>
    <property type="match status" value="1"/>
</dbReference>
<organism evidence="3">
    <name type="scientific">Alsobacter sp. KACC 23698</name>
    <dbReference type="NCBI Taxonomy" id="3149229"/>
    <lineage>
        <taxon>Bacteria</taxon>
        <taxon>Pseudomonadati</taxon>
        <taxon>Pseudomonadota</taxon>
        <taxon>Alphaproteobacteria</taxon>
        <taxon>Hyphomicrobiales</taxon>
        <taxon>Alsobacteraceae</taxon>
        <taxon>Alsobacter</taxon>
    </lineage>
</organism>
<name>A0AAU7JDQ2_9HYPH</name>
<dbReference type="PANTHER" id="PTHR31528:SF15">
    <property type="entry name" value="RIBOFLAVIN-BINDING PROTEIN RIBY"/>
    <property type="match status" value="1"/>
</dbReference>
<dbReference type="GO" id="GO:0009228">
    <property type="term" value="P:thiamine biosynthetic process"/>
    <property type="evidence" value="ECO:0007669"/>
    <property type="project" value="InterPro"/>
</dbReference>
<dbReference type="SUPFAM" id="SSF53850">
    <property type="entry name" value="Periplasmic binding protein-like II"/>
    <property type="match status" value="1"/>
</dbReference>
<reference evidence="3" key="1">
    <citation type="submission" date="2024-05" db="EMBL/GenBank/DDBJ databases">
        <authorList>
            <person name="Kim S."/>
            <person name="Heo J."/>
            <person name="Choi H."/>
            <person name="Choi Y."/>
            <person name="Kwon S.-W."/>
            <person name="Kim Y."/>
        </authorList>
    </citation>
    <scope>NUCLEOTIDE SEQUENCE</scope>
    <source>
        <strain evidence="3">KACC 23698</strain>
    </source>
</reference>
<keyword evidence="1" id="KW-0732">Signal</keyword>